<keyword evidence="2" id="KW-1185">Reference proteome</keyword>
<evidence type="ECO:0000313" key="2">
    <source>
        <dbReference type="Proteomes" id="UP001148737"/>
    </source>
</evidence>
<dbReference type="EMBL" id="JANAKD010000228">
    <property type="protein sequence ID" value="KAJ3496011.1"/>
    <property type="molecule type" value="Genomic_DNA"/>
</dbReference>
<reference evidence="1" key="1">
    <citation type="submission" date="2022-07" db="EMBL/GenBank/DDBJ databases">
        <title>Genome Sequence of Lecanicillium saksenae.</title>
        <authorList>
            <person name="Buettner E."/>
        </authorList>
    </citation>
    <scope>NUCLEOTIDE SEQUENCE</scope>
    <source>
        <strain evidence="1">VT-O1</strain>
    </source>
</reference>
<evidence type="ECO:0000313" key="1">
    <source>
        <dbReference type="EMBL" id="KAJ3496011.1"/>
    </source>
</evidence>
<comment type="caution">
    <text evidence="1">The sequence shown here is derived from an EMBL/GenBank/DDBJ whole genome shotgun (WGS) entry which is preliminary data.</text>
</comment>
<gene>
    <name evidence="1" type="ORF">NLG97_g2976</name>
</gene>
<organism evidence="1 2">
    <name type="scientific">Lecanicillium saksenae</name>
    <dbReference type="NCBI Taxonomy" id="468837"/>
    <lineage>
        <taxon>Eukaryota</taxon>
        <taxon>Fungi</taxon>
        <taxon>Dikarya</taxon>
        <taxon>Ascomycota</taxon>
        <taxon>Pezizomycotina</taxon>
        <taxon>Sordariomycetes</taxon>
        <taxon>Hypocreomycetidae</taxon>
        <taxon>Hypocreales</taxon>
        <taxon>Cordycipitaceae</taxon>
        <taxon>Lecanicillium</taxon>
    </lineage>
</organism>
<accession>A0ACC1R2N2</accession>
<protein>
    <submittedName>
        <fullName evidence="1">Uncharacterized protein</fullName>
    </submittedName>
</protein>
<sequence length="168" mass="19372">MREAFQANFGPLEVPRFLGGPCCSQFAVSRGAVRQHPRSQYKRSLDWMVDTKMSDYIAGRTWEHMFPWLFRGAAVDCPDEANTYCAMYGVCFEHAAESTRYNKLWQEKRDLMEATELGREILNPHEGARARRRMAEIDALLREQIIVALERGRSDVRRSDAFGSLFST</sequence>
<proteinExistence type="predicted"/>
<name>A0ACC1R2N2_9HYPO</name>
<dbReference type="Proteomes" id="UP001148737">
    <property type="component" value="Unassembled WGS sequence"/>
</dbReference>